<proteinExistence type="predicted"/>
<dbReference type="AlphaFoldDB" id="A0A645ARE7"/>
<protein>
    <submittedName>
        <fullName evidence="1">Uncharacterized protein</fullName>
    </submittedName>
</protein>
<comment type="caution">
    <text evidence="1">The sequence shown here is derived from an EMBL/GenBank/DDBJ whole genome shotgun (WGS) entry which is preliminary data.</text>
</comment>
<evidence type="ECO:0000313" key="1">
    <source>
        <dbReference type="EMBL" id="MPM53433.1"/>
    </source>
</evidence>
<accession>A0A645ARE7</accession>
<gene>
    <name evidence="1" type="ORF">SDC9_100201</name>
</gene>
<name>A0A645ARE7_9ZZZZ</name>
<reference evidence="1" key="1">
    <citation type="submission" date="2019-08" db="EMBL/GenBank/DDBJ databases">
        <authorList>
            <person name="Kucharzyk K."/>
            <person name="Murdoch R.W."/>
            <person name="Higgins S."/>
            <person name="Loffler F."/>
        </authorList>
    </citation>
    <scope>NUCLEOTIDE SEQUENCE</scope>
</reference>
<sequence>MELSSRDKQMLLSILDLDTSLMSVTDRKQIEFIERQVQRGVVTPNQLKQFYQDLISIRNKVEKQEWINKTKAESNPAATWGAELINNQRDYSDVPGSFGKKGNMRDNACGYMAINNTNQILGYNTAYSDTSYYLNKARNITTLLDGQLGMNPLVIGDLYRSAGCHVDLYLNTSDVPKTYDAYIMLYFYKNVNNGDKLGAHYIAVDYDPRADKFSAYNNDNSNLQEKDAFNKFLPDGHQGYCIWGISHIDQSQNTDSTPNERNERY</sequence>
<organism evidence="1">
    <name type="scientific">bioreactor metagenome</name>
    <dbReference type="NCBI Taxonomy" id="1076179"/>
    <lineage>
        <taxon>unclassified sequences</taxon>
        <taxon>metagenomes</taxon>
        <taxon>ecological metagenomes</taxon>
    </lineage>
</organism>
<dbReference type="EMBL" id="VSSQ01014334">
    <property type="protein sequence ID" value="MPM53433.1"/>
    <property type="molecule type" value="Genomic_DNA"/>
</dbReference>